<evidence type="ECO:0000256" key="1">
    <source>
        <dbReference type="SAM" id="MobiDB-lite"/>
    </source>
</evidence>
<dbReference type="AlphaFoldDB" id="A0A4S1W517"/>
<evidence type="ECO:0008006" key="5">
    <source>
        <dbReference type="Google" id="ProtNLM"/>
    </source>
</evidence>
<protein>
    <recommendedName>
        <fullName evidence="5">Type VI secretion protein</fullName>
    </recommendedName>
</protein>
<evidence type="ECO:0000256" key="2">
    <source>
        <dbReference type="SAM" id="Phobius"/>
    </source>
</evidence>
<keyword evidence="2" id="KW-0812">Transmembrane</keyword>
<feature type="region of interest" description="Disordered" evidence="1">
    <location>
        <begin position="111"/>
        <end position="131"/>
    </location>
</feature>
<accession>A0A4S1W517</accession>
<dbReference type="InterPro" id="IPR007039">
    <property type="entry name" value="TrbC/VirB2"/>
</dbReference>
<keyword evidence="2" id="KW-0472">Membrane</keyword>
<keyword evidence="2" id="KW-1133">Transmembrane helix</keyword>
<evidence type="ECO:0000313" key="3">
    <source>
        <dbReference type="EMBL" id="TGX37961.1"/>
    </source>
</evidence>
<evidence type="ECO:0000313" key="4">
    <source>
        <dbReference type="Proteomes" id="UP000309848"/>
    </source>
</evidence>
<feature type="transmembrane region" description="Helical" evidence="2">
    <location>
        <begin position="70"/>
        <end position="91"/>
    </location>
</feature>
<dbReference type="RefSeq" id="WP_135987300.1">
    <property type="nucleotide sequence ID" value="NZ_JAASQM010000001.1"/>
</dbReference>
<reference evidence="3 4" key="1">
    <citation type="submission" date="2019-04" db="EMBL/GenBank/DDBJ databases">
        <title>Sphingomonas psychrotolerans sp. nov., isolated from soil in the Tianshan Mountains, Xinjiang, China.</title>
        <authorList>
            <person name="Luo Y."/>
            <person name="Sheng H."/>
        </authorList>
    </citation>
    <scope>NUCLEOTIDE SEQUENCE [LARGE SCALE GENOMIC DNA]</scope>
    <source>
        <strain evidence="3 4">KIS18-15</strain>
    </source>
</reference>
<dbReference type="Proteomes" id="UP000309848">
    <property type="component" value="Unassembled WGS sequence"/>
</dbReference>
<proteinExistence type="predicted"/>
<dbReference type="EMBL" id="SRXU01000011">
    <property type="protein sequence ID" value="TGX37961.1"/>
    <property type="molecule type" value="Genomic_DNA"/>
</dbReference>
<gene>
    <name evidence="3" type="ORF">E5A74_19565</name>
</gene>
<comment type="caution">
    <text evidence="3">The sequence shown here is derived from an EMBL/GenBank/DDBJ whole genome shotgun (WGS) entry which is preliminary data.</text>
</comment>
<feature type="transmembrane region" description="Helical" evidence="2">
    <location>
        <begin position="37"/>
        <end position="58"/>
    </location>
</feature>
<name>A0A4S1W517_9SPHN</name>
<keyword evidence="4" id="KW-1185">Reference proteome</keyword>
<dbReference type="OrthoDB" id="7427835at2"/>
<sequence length="131" mass="13021">MAATALSTFALTYAASLAEPTGQSALNAAVRWLEGTLLGTVATTIAVLAVASVGYGALTGRIDLRRGATVVIGCFVLFGASSIAAGLQGLVAGDAPAEAADMGQAEISPLAELPPRQSGYDPYAGAAVPQR</sequence>
<dbReference type="Pfam" id="PF04956">
    <property type="entry name" value="TrbC"/>
    <property type="match status" value="1"/>
</dbReference>
<organism evidence="3 4">
    <name type="scientific">Sphingomonas naasensis</name>
    <dbReference type="NCBI Taxonomy" id="1344951"/>
    <lineage>
        <taxon>Bacteria</taxon>
        <taxon>Pseudomonadati</taxon>
        <taxon>Pseudomonadota</taxon>
        <taxon>Alphaproteobacteria</taxon>
        <taxon>Sphingomonadales</taxon>
        <taxon>Sphingomonadaceae</taxon>
        <taxon>Sphingomonas</taxon>
    </lineage>
</organism>